<dbReference type="GO" id="GO:0006508">
    <property type="term" value="P:proteolysis"/>
    <property type="evidence" value="ECO:0007669"/>
    <property type="project" value="UniProtKB-KW"/>
</dbReference>
<feature type="active site" description="Proton acceptor 2" evidence="15">
    <location>
        <position position="377"/>
    </location>
</feature>
<feature type="binding site" evidence="17">
    <location>
        <position position="404"/>
    </location>
    <ligand>
        <name>Zn(2+)</name>
        <dbReference type="ChEBI" id="CHEBI:29105"/>
        <label>1</label>
        <note>catalytic</note>
    </ligand>
</feature>
<feature type="binding site" evidence="17">
    <location>
        <position position="380"/>
    </location>
    <ligand>
        <name>Zn(2+)</name>
        <dbReference type="ChEBI" id="CHEBI:29105"/>
        <label>1</label>
        <note>catalytic</note>
    </ligand>
</feature>
<dbReference type="Gene3D" id="1.10.1370.30">
    <property type="match status" value="1"/>
</dbReference>
<dbReference type="SUPFAM" id="SSF55486">
    <property type="entry name" value="Metalloproteases ('zincins'), catalytic domain"/>
    <property type="match status" value="1"/>
</dbReference>
<feature type="binding site" evidence="16">
    <location>
        <position position="217"/>
    </location>
    <ligand>
        <name>chloride</name>
        <dbReference type="ChEBI" id="CHEBI:17996"/>
        <label>1</label>
    </ligand>
</feature>
<dbReference type="AlphaFoldDB" id="A0A9Q1H0B9"/>
<proteinExistence type="inferred from homology"/>
<dbReference type="GO" id="GO:0008241">
    <property type="term" value="F:peptidyl-dipeptidase activity"/>
    <property type="evidence" value="ECO:0007669"/>
    <property type="project" value="UniProtKB-EC"/>
</dbReference>
<evidence type="ECO:0000256" key="8">
    <source>
        <dbReference type="ARBA" id="ARBA00023049"/>
    </source>
</evidence>
<dbReference type="InterPro" id="IPR001548">
    <property type="entry name" value="Peptidase_M2"/>
</dbReference>
<evidence type="ECO:0000256" key="4">
    <source>
        <dbReference type="ARBA" id="ARBA00022723"/>
    </source>
</evidence>
<dbReference type="PROSITE" id="PS52011">
    <property type="entry name" value="PEPTIDASE_M2"/>
    <property type="match status" value="1"/>
</dbReference>
<keyword evidence="7 17" id="KW-0862">Zinc</keyword>
<evidence type="ECO:0000256" key="16">
    <source>
        <dbReference type="PIRSR" id="PIRSR601548-2"/>
    </source>
</evidence>
<name>A0A9Q1H0B9_HOLLE</name>
<feature type="binding site" evidence="19">
    <location>
        <position position="376"/>
    </location>
    <ligand>
        <name>Zn(2+)</name>
        <dbReference type="ChEBI" id="CHEBI:29105"/>
        <label>2</label>
        <note>catalytic</note>
    </ligand>
</feature>
<feature type="signal peptide" evidence="22">
    <location>
        <begin position="1"/>
        <end position="25"/>
    </location>
</feature>
<organism evidence="23 24">
    <name type="scientific">Holothuria leucospilota</name>
    <name type="common">Black long sea cucumber</name>
    <name type="synonym">Mertensiothuria leucospilota</name>
    <dbReference type="NCBI Taxonomy" id="206669"/>
    <lineage>
        <taxon>Eukaryota</taxon>
        <taxon>Metazoa</taxon>
        <taxon>Echinodermata</taxon>
        <taxon>Eleutherozoa</taxon>
        <taxon>Echinozoa</taxon>
        <taxon>Holothuroidea</taxon>
        <taxon>Aspidochirotacea</taxon>
        <taxon>Aspidochirotida</taxon>
        <taxon>Holothuriidae</taxon>
        <taxon>Holothuria</taxon>
    </lineage>
</organism>
<comment type="caution">
    <text evidence="23">The sequence shown here is derived from an EMBL/GenBank/DDBJ whole genome shotgun (WGS) entry which is preliminary data.</text>
</comment>
<dbReference type="Proteomes" id="UP001152320">
    <property type="component" value="Chromosome 13"/>
</dbReference>
<dbReference type="GO" id="GO:0005886">
    <property type="term" value="C:plasma membrane"/>
    <property type="evidence" value="ECO:0007669"/>
    <property type="project" value="TreeGrafter"/>
</dbReference>
<dbReference type="GO" id="GO:0004180">
    <property type="term" value="F:carboxypeptidase activity"/>
    <property type="evidence" value="ECO:0007669"/>
    <property type="project" value="UniProtKB-KW"/>
</dbReference>
<feature type="disulfide bond" evidence="18 20">
    <location>
        <begin position="345"/>
        <end position="363"/>
    </location>
</feature>
<keyword evidence="3 21" id="KW-0645">Protease</keyword>
<evidence type="ECO:0000256" key="17">
    <source>
        <dbReference type="PIRSR" id="PIRSR601548-3"/>
    </source>
</evidence>
<feature type="binding site" evidence="19">
    <location>
        <position position="380"/>
    </location>
    <ligand>
        <name>Zn(2+)</name>
        <dbReference type="ChEBI" id="CHEBI:29105"/>
        <label>2</label>
        <note>catalytic</note>
    </ligand>
</feature>
<feature type="active site" description="Proton acceptor 1" evidence="13">
    <location>
        <position position="377"/>
    </location>
</feature>
<evidence type="ECO:0000313" key="23">
    <source>
        <dbReference type="EMBL" id="KAJ8030387.1"/>
    </source>
</evidence>
<evidence type="ECO:0000313" key="24">
    <source>
        <dbReference type="Proteomes" id="UP001152320"/>
    </source>
</evidence>
<feature type="binding site" evidence="17">
    <location>
        <position position="376"/>
    </location>
    <ligand>
        <name>Zn(2+)</name>
        <dbReference type="ChEBI" id="CHEBI:29105"/>
        <label>1</label>
        <note>catalytic</note>
    </ligand>
</feature>
<keyword evidence="24" id="KW-1185">Reference proteome</keyword>
<evidence type="ECO:0000256" key="3">
    <source>
        <dbReference type="ARBA" id="ARBA00022670"/>
    </source>
</evidence>
<dbReference type="OrthoDB" id="10029630at2759"/>
<evidence type="ECO:0000256" key="12">
    <source>
        <dbReference type="ARBA" id="ARBA00039858"/>
    </source>
</evidence>
<feature type="binding site" evidence="19">
    <location>
        <position position="404"/>
    </location>
    <ligand>
        <name>Zn(2+)</name>
        <dbReference type="ChEBI" id="CHEBI:29105"/>
        <label>2</label>
        <note>catalytic</note>
    </ligand>
</feature>
<comment type="similarity">
    <text evidence="1 20 21">Belongs to the peptidase M2 family.</text>
</comment>
<feature type="disulfide bond" evidence="18">
    <location>
        <begin position="531"/>
        <end position="543"/>
    </location>
</feature>
<evidence type="ECO:0000256" key="10">
    <source>
        <dbReference type="ARBA" id="ARBA00023180"/>
    </source>
</evidence>
<accession>A0A9Q1H0B9</accession>
<feature type="glycosylation site" description="N-linked (GlcNAc...) asparagine" evidence="14">
    <location>
        <position position="62"/>
    </location>
</feature>
<evidence type="ECO:0000256" key="7">
    <source>
        <dbReference type="ARBA" id="ARBA00022833"/>
    </source>
</evidence>
<dbReference type="PANTHER" id="PTHR10514:SF27">
    <property type="entry name" value="ANGIOTENSIN-CONVERTING ENZYME"/>
    <property type="match status" value="1"/>
</dbReference>
<evidence type="ECO:0000256" key="14">
    <source>
        <dbReference type="PIRSR" id="PIRSR601548-10"/>
    </source>
</evidence>
<keyword evidence="5 22" id="KW-0732">Signal</keyword>
<keyword evidence="2 21" id="KW-0121">Carboxypeptidase</keyword>
<evidence type="ECO:0000256" key="2">
    <source>
        <dbReference type="ARBA" id="ARBA00022645"/>
    </source>
</evidence>
<evidence type="ECO:0000256" key="19">
    <source>
        <dbReference type="PIRSR" id="PIRSR601548-8"/>
    </source>
</evidence>
<evidence type="ECO:0000256" key="22">
    <source>
        <dbReference type="SAM" id="SignalP"/>
    </source>
</evidence>
<feature type="disulfide bond" evidence="18">
    <location>
        <begin position="145"/>
        <end position="151"/>
    </location>
</feature>
<keyword evidence="10 14" id="KW-0325">Glycoprotein</keyword>
<sequence length="649" mass="75096">MSIKMNEGLILLVFFGFLQVASVNSGTNSNEEEAVQFLETFNREAQIKAPIAFEAAWTYATNITDYNALRMAHLLIEVAKFSKQTQLRAKQFNRTTFSYDVNRQLEKMLYIGDAALYNHSNLSDLLGLMGVKAKMEARFSTEKVCLNEDECYSFDPDLTEIMASSRNYDELYWAWGGWRDAVGAPARMDYERYVELKNKAALANDHPDNGDFWRSWYEVDDLEGQLKLLYDQISPLYTHLHAYVRRRLYNVYGPDYVNLRGPIPAHLLGNMWAQSWIGLMDEVVPYPEKPSVDITPVLQEKNYTPKQMFEISDEFFKSLGLLEMPQEFWDKSMIEKPTDGREVVCHASAWDFLNQIDFRIKMCTDINMDDFIIIHHEMGHVEYFLQYKEQPFVYRIGANPGFHEAVGDVIALSVSTPKHLHSIGLLKEFEEDEEANINFLMSMALTKIAFLPFGYLMDVWRWGVFNGSISQDEYNQKWWDLRLQYQGILPPTERTEEDFDPGSKYHMAADTPYVRYFISYIIQFQFHKALCDEAGHKGPLYTCDIYGSKKAGKLLASMLQQGGSLPWPDQMEQMTGQRDMDAGPLLEYFEPLINWLEEQNEGEELGWHHETTWRPKAPGKWDGSAASIKLYDSVLLIILLVWSTLLSTL</sequence>
<feature type="active site" description="Proton donor 1" evidence="13">
    <location>
        <position position="506"/>
    </location>
</feature>
<feature type="binding site" evidence="16">
    <location>
        <position position="515"/>
    </location>
    <ligand>
        <name>chloride</name>
        <dbReference type="ChEBI" id="CHEBI:17996"/>
        <label>1</label>
    </ligand>
</feature>
<reference evidence="23" key="1">
    <citation type="submission" date="2021-10" db="EMBL/GenBank/DDBJ databases">
        <title>Tropical sea cucumber genome reveals ecological adaptation and Cuvierian tubules defense mechanism.</title>
        <authorList>
            <person name="Chen T."/>
        </authorList>
    </citation>
    <scope>NUCLEOTIDE SEQUENCE</scope>
    <source>
        <strain evidence="23">Nanhai2018</strain>
        <tissue evidence="23">Muscle</tissue>
    </source>
</reference>
<evidence type="ECO:0000256" key="13">
    <source>
        <dbReference type="PIRSR" id="PIRSR601548-1"/>
    </source>
</evidence>
<evidence type="ECO:0000256" key="6">
    <source>
        <dbReference type="ARBA" id="ARBA00022801"/>
    </source>
</evidence>
<evidence type="ECO:0000256" key="11">
    <source>
        <dbReference type="ARBA" id="ARBA00036868"/>
    </source>
</evidence>
<evidence type="ECO:0000256" key="1">
    <source>
        <dbReference type="ARBA" id="ARBA00008139"/>
    </source>
</evidence>
<comment type="cofactor">
    <cofactor evidence="21">
        <name>Zn(2+)</name>
        <dbReference type="ChEBI" id="CHEBI:29105"/>
    </cofactor>
    <text evidence="21">Binds 1 zinc ion per subunit.</text>
</comment>
<feature type="active site" description="Proton donor 2" evidence="15">
    <location>
        <position position="506"/>
    </location>
</feature>
<dbReference type="FunFam" id="1.10.1370.30:FF:000004">
    <property type="entry name" value="Angiotensin-converting enzyme"/>
    <property type="match status" value="1"/>
</dbReference>
<evidence type="ECO:0000256" key="20">
    <source>
        <dbReference type="PROSITE-ProRule" id="PRU01355"/>
    </source>
</evidence>
<comment type="catalytic activity">
    <reaction evidence="11">
        <text>Release of a C-terminal dipeptide, oligopeptide-|-Xaa-Yaa, when Xaa is not Pro, and Yaa is neither Asp nor Glu. Thus, conversion of angiotensin I to angiotensin II, with increase in vasoconstrictor activity, but no action on angiotensin II.</text>
        <dbReference type="EC" id="3.4.15.1"/>
    </reaction>
</comment>
<evidence type="ECO:0000256" key="21">
    <source>
        <dbReference type="RuleBase" id="RU361144"/>
    </source>
</evidence>
<comment type="caution">
    <text evidence="20">Lacks conserved residue(s) required for the propagation of feature annotation.</text>
</comment>
<evidence type="ECO:0000256" key="9">
    <source>
        <dbReference type="ARBA" id="ARBA00023157"/>
    </source>
</evidence>
<evidence type="ECO:0000256" key="18">
    <source>
        <dbReference type="PIRSR" id="PIRSR601548-4"/>
    </source>
</evidence>
<dbReference type="CDD" id="cd06461">
    <property type="entry name" value="M2_ACE"/>
    <property type="match status" value="1"/>
</dbReference>
<feature type="chain" id="PRO_5040452113" description="Angiotensin-converting enzyme" evidence="22">
    <location>
        <begin position="26"/>
        <end position="649"/>
    </location>
</feature>
<dbReference type="Pfam" id="PF01401">
    <property type="entry name" value="Peptidase_M2"/>
    <property type="match status" value="1"/>
</dbReference>
<evidence type="ECO:0000256" key="15">
    <source>
        <dbReference type="PIRSR" id="PIRSR601548-11"/>
    </source>
</evidence>
<protein>
    <recommendedName>
        <fullName evidence="12 21">Angiotensin-converting enzyme</fullName>
        <ecNumber evidence="21">3.4.-.-</ecNumber>
    </recommendedName>
</protein>
<keyword evidence="4 17" id="KW-0479">Metal-binding</keyword>
<dbReference type="GO" id="GO:0008237">
    <property type="term" value="F:metallopeptidase activity"/>
    <property type="evidence" value="ECO:0007669"/>
    <property type="project" value="UniProtKB-KW"/>
</dbReference>
<keyword evidence="6 21" id="KW-0378">Hydrolase</keyword>
<keyword evidence="9 18" id="KW-1015">Disulfide bond</keyword>
<dbReference type="GO" id="GO:0046872">
    <property type="term" value="F:metal ion binding"/>
    <property type="evidence" value="ECO:0007669"/>
    <property type="project" value="UniProtKB-KW"/>
</dbReference>
<evidence type="ECO:0000256" key="5">
    <source>
        <dbReference type="ARBA" id="ARBA00022729"/>
    </source>
</evidence>
<dbReference type="PRINTS" id="PR00791">
    <property type="entry name" value="PEPDIPTASEA"/>
</dbReference>
<dbReference type="EMBL" id="JAIZAY010000013">
    <property type="protein sequence ID" value="KAJ8030387.1"/>
    <property type="molecule type" value="Genomic_DNA"/>
</dbReference>
<dbReference type="PANTHER" id="PTHR10514">
    <property type="entry name" value="ANGIOTENSIN-CONVERTING ENZYME"/>
    <property type="match status" value="1"/>
</dbReference>
<dbReference type="EC" id="3.4.-.-" evidence="21"/>
<keyword evidence="8 21" id="KW-0482">Metalloprotease</keyword>
<gene>
    <name evidence="23" type="ORF">HOLleu_26801</name>
</gene>